<evidence type="ECO:0000313" key="1">
    <source>
        <dbReference type="EMBL" id="CEH12642.1"/>
    </source>
</evidence>
<dbReference type="EMBL" id="CCYA01000181">
    <property type="protein sequence ID" value="CEH12642.1"/>
    <property type="molecule type" value="Genomic_DNA"/>
</dbReference>
<dbReference type="Proteomes" id="UP000054845">
    <property type="component" value="Unassembled WGS sequence"/>
</dbReference>
<protein>
    <submittedName>
        <fullName evidence="1">Uncharacterized protein</fullName>
    </submittedName>
</protein>
<dbReference type="AlphaFoldDB" id="A0A0N7L930"/>
<sequence length="84" mass="9789">MDTSVDSVLLATTVHRRSQTKRTRGQVSLLFFEVARRSKMGWARLHRSRNRCLPHASEFARKPALSWSSEEHLLFYKPAAHRAR</sequence>
<keyword evidence="2" id="KW-1185">Reference proteome</keyword>
<name>A0A0N7L930_9BASI</name>
<proteinExistence type="predicted"/>
<evidence type="ECO:0000313" key="2">
    <source>
        <dbReference type="Proteomes" id="UP000054845"/>
    </source>
</evidence>
<accession>A0A0N7L930</accession>
<reference evidence="2" key="1">
    <citation type="submission" date="2014-09" db="EMBL/GenBank/DDBJ databases">
        <authorList>
            <person name="Sharma Rahul"/>
            <person name="Thines Marco"/>
        </authorList>
    </citation>
    <scope>NUCLEOTIDE SEQUENCE [LARGE SCALE GENOMIC DNA]</scope>
</reference>
<organism evidence="1 2">
    <name type="scientific">Ceraceosorus bombacis</name>
    <dbReference type="NCBI Taxonomy" id="401625"/>
    <lineage>
        <taxon>Eukaryota</taxon>
        <taxon>Fungi</taxon>
        <taxon>Dikarya</taxon>
        <taxon>Basidiomycota</taxon>
        <taxon>Ustilaginomycotina</taxon>
        <taxon>Exobasidiomycetes</taxon>
        <taxon>Ceraceosorales</taxon>
        <taxon>Ceraceosoraceae</taxon>
        <taxon>Ceraceosorus</taxon>
    </lineage>
</organism>